<dbReference type="GO" id="GO:0004056">
    <property type="term" value="F:argininosuccinate lyase activity"/>
    <property type="evidence" value="ECO:0007669"/>
    <property type="project" value="InterPro"/>
</dbReference>
<dbReference type="SUPFAM" id="SSF48557">
    <property type="entry name" value="L-aspartase-like"/>
    <property type="match status" value="1"/>
</dbReference>
<organism evidence="2 3">
    <name type="scientific">Aquarana catesbeiana</name>
    <name type="common">American bullfrog</name>
    <name type="synonym">Rana catesbeiana</name>
    <dbReference type="NCBI Taxonomy" id="8400"/>
    <lineage>
        <taxon>Eukaryota</taxon>
        <taxon>Metazoa</taxon>
        <taxon>Chordata</taxon>
        <taxon>Craniata</taxon>
        <taxon>Vertebrata</taxon>
        <taxon>Euteleostomi</taxon>
        <taxon>Amphibia</taxon>
        <taxon>Batrachia</taxon>
        <taxon>Anura</taxon>
        <taxon>Neobatrachia</taxon>
        <taxon>Ranoidea</taxon>
        <taxon>Ranidae</taxon>
        <taxon>Aquarana</taxon>
    </lineage>
</organism>
<protein>
    <recommendedName>
        <fullName evidence="1">Fumarate lyase N-terminal domain-containing protein</fullName>
    </recommendedName>
</protein>
<reference evidence="3" key="1">
    <citation type="journal article" date="2017" name="Nat. Commun.">
        <title>The North American bullfrog draft genome provides insight into hormonal regulation of long noncoding RNA.</title>
        <authorList>
            <person name="Hammond S.A."/>
            <person name="Warren R.L."/>
            <person name="Vandervalk B.P."/>
            <person name="Kucuk E."/>
            <person name="Khan H."/>
            <person name="Gibb E.A."/>
            <person name="Pandoh P."/>
            <person name="Kirk H."/>
            <person name="Zhao Y."/>
            <person name="Jones M."/>
            <person name="Mungall A.J."/>
            <person name="Coope R."/>
            <person name="Pleasance S."/>
            <person name="Moore R.A."/>
            <person name="Holt R.A."/>
            <person name="Round J.M."/>
            <person name="Ohora S."/>
            <person name="Walle B.V."/>
            <person name="Veldhoen N."/>
            <person name="Helbing C.C."/>
            <person name="Birol I."/>
        </authorList>
    </citation>
    <scope>NUCLEOTIDE SEQUENCE [LARGE SCALE GENOMIC DNA]</scope>
</reference>
<dbReference type="InterPro" id="IPR008948">
    <property type="entry name" value="L-Aspartase-like"/>
</dbReference>
<dbReference type="InterPro" id="IPR009049">
    <property type="entry name" value="Argininosuccinate_lyase"/>
</dbReference>
<dbReference type="GO" id="GO:0005829">
    <property type="term" value="C:cytosol"/>
    <property type="evidence" value="ECO:0007669"/>
    <property type="project" value="TreeGrafter"/>
</dbReference>
<dbReference type="Gene3D" id="1.10.275.10">
    <property type="entry name" value="Fumarase/aspartase (N-terminal domain)"/>
    <property type="match status" value="2"/>
</dbReference>
<dbReference type="GO" id="GO:0042450">
    <property type="term" value="P:L-arginine biosynthetic process via ornithine"/>
    <property type="evidence" value="ECO:0007669"/>
    <property type="project" value="InterPro"/>
</dbReference>
<feature type="domain" description="Fumarate lyase N-terminal" evidence="1">
    <location>
        <begin position="13"/>
        <end position="103"/>
    </location>
</feature>
<gene>
    <name evidence="2" type="ORF">AB205_0208220</name>
</gene>
<keyword evidence="3" id="KW-1185">Reference proteome</keyword>
<dbReference type="PANTHER" id="PTHR43814:SF1">
    <property type="entry name" value="ARGININOSUCCINATE LYASE"/>
    <property type="match status" value="1"/>
</dbReference>
<name>A0A2G9RKE2_AQUCT</name>
<evidence type="ECO:0000259" key="1">
    <source>
        <dbReference type="Pfam" id="PF00206"/>
    </source>
</evidence>
<sequence length="232" mass="26138">MLPFFQGDKLWGGRFVGSIDPIMEMFNSSVSYDQRMWSADIRGSQAYVKALEKAGLVSPTEMEHILTGLDQIHEEWSKGTFVLTKADEDIHTANERRLKENLRESSILDAAEMIREIDILFPGYTHMQRAQPIRWSHWILSHAVALCRDAERLGELRKRINVLPLGSGAIAGNPLGVDRELLRKDTSCKAVKGSTCSTQSELIDSSGFCKAYSLVAMAYYTLYFAPVSYHKC</sequence>
<dbReference type="OrthoDB" id="2561043at2759"/>
<dbReference type="Pfam" id="PF00206">
    <property type="entry name" value="Lyase_1"/>
    <property type="match status" value="2"/>
</dbReference>
<feature type="domain" description="Fumarate lyase N-terminal" evidence="1">
    <location>
        <begin position="116"/>
        <end position="187"/>
    </location>
</feature>
<dbReference type="PRINTS" id="PR00145">
    <property type="entry name" value="ARGSUCLYASE"/>
</dbReference>
<dbReference type="InterPro" id="IPR024083">
    <property type="entry name" value="Fumarase/histidase_N"/>
</dbReference>
<evidence type="ECO:0000313" key="3">
    <source>
        <dbReference type="Proteomes" id="UP000228934"/>
    </source>
</evidence>
<dbReference type="InterPro" id="IPR022761">
    <property type="entry name" value="Fumarate_lyase_N"/>
</dbReference>
<dbReference type="Proteomes" id="UP000228934">
    <property type="component" value="Unassembled WGS sequence"/>
</dbReference>
<dbReference type="EMBL" id="KV941308">
    <property type="protein sequence ID" value="PIO28324.1"/>
    <property type="molecule type" value="Genomic_DNA"/>
</dbReference>
<proteinExistence type="predicted"/>
<dbReference type="Gene3D" id="1.20.200.10">
    <property type="entry name" value="Fumarase/aspartase (Central domain)"/>
    <property type="match status" value="1"/>
</dbReference>
<dbReference type="AlphaFoldDB" id="A0A2G9RKE2"/>
<evidence type="ECO:0000313" key="2">
    <source>
        <dbReference type="EMBL" id="PIO28324.1"/>
    </source>
</evidence>
<accession>A0A2G9RKE2</accession>
<dbReference type="PANTHER" id="PTHR43814">
    <property type="entry name" value="ARGININOSUCCINATE LYASE"/>
    <property type="match status" value="1"/>
</dbReference>